<dbReference type="Gene3D" id="3.40.50.300">
    <property type="entry name" value="P-loop containing nucleotide triphosphate hydrolases"/>
    <property type="match status" value="1"/>
</dbReference>
<dbReference type="InterPro" id="IPR027417">
    <property type="entry name" value="P-loop_NTPase"/>
</dbReference>
<evidence type="ECO:0000256" key="2">
    <source>
        <dbReference type="ARBA" id="ARBA00022741"/>
    </source>
</evidence>
<gene>
    <name evidence="5" type="ORF">FOF46_19910</name>
</gene>
<dbReference type="InterPro" id="IPR017871">
    <property type="entry name" value="ABC_transporter-like_CS"/>
</dbReference>
<evidence type="ECO:0000256" key="3">
    <source>
        <dbReference type="ARBA" id="ARBA00022840"/>
    </source>
</evidence>
<dbReference type="GO" id="GO:0005524">
    <property type="term" value="F:ATP binding"/>
    <property type="evidence" value="ECO:0007669"/>
    <property type="project" value="UniProtKB-KW"/>
</dbReference>
<dbReference type="EMBL" id="VLNR01000046">
    <property type="protein sequence ID" value="TSE06426.1"/>
    <property type="molecule type" value="Genomic_DNA"/>
</dbReference>
<dbReference type="OrthoDB" id="9802264at2"/>
<dbReference type="SMART" id="SM00382">
    <property type="entry name" value="AAA"/>
    <property type="match status" value="1"/>
</dbReference>
<keyword evidence="1" id="KW-0813">Transport</keyword>
<protein>
    <submittedName>
        <fullName evidence="5">ABC transporter ATP-binding protein</fullName>
    </submittedName>
</protein>
<proteinExistence type="predicted"/>
<dbReference type="PROSITE" id="PS00211">
    <property type="entry name" value="ABC_TRANSPORTER_1"/>
    <property type="match status" value="1"/>
</dbReference>
<dbReference type="InterPro" id="IPR050093">
    <property type="entry name" value="ABC_SmlMolc_Importer"/>
</dbReference>
<organism evidence="5 6">
    <name type="scientific">Aquimarina algiphila</name>
    <dbReference type="NCBI Taxonomy" id="2047982"/>
    <lineage>
        <taxon>Bacteria</taxon>
        <taxon>Pseudomonadati</taxon>
        <taxon>Bacteroidota</taxon>
        <taxon>Flavobacteriia</taxon>
        <taxon>Flavobacteriales</taxon>
        <taxon>Flavobacteriaceae</taxon>
        <taxon>Aquimarina</taxon>
    </lineage>
</organism>
<keyword evidence="6" id="KW-1185">Reference proteome</keyword>
<name>A0A554VGE4_9FLAO</name>
<evidence type="ECO:0000259" key="4">
    <source>
        <dbReference type="PROSITE" id="PS50893"/>
    </source>
</evidence>
<dbReference type="InterPro" id="IPR003593">
    <property type="entry name" value="AAA+_ATPase"/>
</dbReference>
<dbReference type="InterPro" id="IPR003439">
    <property type="entry name" value="ABC_transporter-like_ATP-bd"/>
</dbReference>
<dbReference type="PANTHER" id="PTHR42781">
    <property type="entry name" value="SPERMIDINE/PUTRESCINE IMPORT ATP-BINDING PROTEIN POTA"/>
    <property type="match status" value="1"/>
</dbReference>
<dbReference type="PANTHER" id="PTHR42781:SF4">
    <property type="entry name" value="SPERMIDINE_PUTRESCINE IMPORT ATP-BINDING PROTEIN POTA"/>
    <property type="match status" value="1"/>
</dbReference>
<accession>A0A554VGE4</accession>
<dbReference type="Pfam" id="PF00005">
    <property type="entry name" value="ABC_tran"/>
    <property type="match status" value="1"/>
</dbReference>
<dbReference type="AlphaFoldDB" id="A0A554VGE4"/>
<sequence length="316" mass="35954">MLKVQNISFAYDELPVLKNVSFTIKKGQHIALIGASGCGKSTLLKIIYGLLDVQEGELSWNDKKILGPLFNLVPGEENMKYLSQGFELSPYRSVAENIGQYLSNFEPELKQGRVNELLEIVEMTHFADIKVENLSGGQKQRVALAKALAKRPELLLLDEPFGNIDNFRRSSLRRNLFRYLKRNKITSITATHDKTDILSFADETIVIHQGEILTKENTISLYKNPSNYYIASLFGEVNQIQTSWFTNSESQDIILVYPHQLLVDTNAKLKARVKNSYFKGNHYLIEAVLRDTIIFFEHHSELKATEMIGIRLSDAL</sequence>
<feature type="domain" description="ABC transporter" evidence="4">
    <location>
        <begin position="2"/>
        <end position="234"/>
    </location>
</feature>
<comment type="caution">
    <text evidence="5">The sequence shown here is derived from an EMBL/GenBank/DDBJ whole genome shotgun (WGS) entry which is preliminary data.</text>
</comment>
<evidence type="ECO:0000313" key="5">
    <source>
        <dbReference type="EMBL" id="TSE06426.1"/>
    </source>
</evidence>
<dbReference type="RefSeq" id="WP_109436391.1">
    <property type="nucleotide sequence ID" value="NZ_CANLFO010000010.1"/>
</dbReference>
<reference evidence="5 6" key="1">
    <citation type="submission" date="2019-07" db="EMBL/GenBank/DDBJ databases">
        <title>The draft genome sequence of Aquimarina algiphila M91.</title>
        <authorList>
            <person name="Meng X."/>
        </authorList>
    </citation>
    <scope>NUCLEOTIDE SEQUENCE [LARGE SCALE GENOMIC DNA]</scope>
    <source>
        <strain evidence="5 6">M91</strain>
    </source>
</reference>
<dbReference type="PROSITE" id="PS50893">
    <property type="entry name" value="ABC_TRANSPORTER_2"/>
    <property type="match status" value="1"/>
</dbReference>
<keyword evidence="2" id="KW-0547">Nucleotide-binding</keyword>
<dbReference type="Proteomes" id="UP000318833">
    <property type="component" value="Unassembled WGS sequence"/>
</dbReference>
<dbReference type="GO" id="GO:0016887">
    <property type="term" value="F:ATP hydrolysis activity"/>
    <property type="evidence" value="ECO:0007669"/>
    <property type="project" value="InterPro"/>
</dbReference>
<keyword evidence="3 5" id="KW-0067">ATP-binding</keyword>
<dbReference type="SUPFAM" id="SSF52540">
    <property type="entry name" value="P-loop containing nucleoside triphosphate hydrolases"/>
    <property type="match status" value="1"/>
</dbReference>
<evidence type="ECO:0000313" key="6">
    <source>
        <dbReference type="Proteomes" id="UP000318833"/>
    </source>
</evidence>
<evidence type="ECO:0000256" key="1">
    <source>
        <dbReference type="ARBA" id="ARBA00022448"/>
    </source>
</evidence>